<dbReference type="EMBL" id="NFZT01000001">
    <property type="protein sequence ID" value="OWV32491.1"/>
    <property type="molecule type" value="Genomic_DNA"/>
</dbReference>
<proteinExistence type="predicted"/>
<sequence length="116" mass="13074">MDIERFNADWLQAWTDKDVERLLGFYHPEAYYADPQTAGGITGHEALRSYLTALFGGTPDMEYRPETVWAIENGFCGRWYCHVGGVAALRGFDLVLFEGDRIGHNEVYVHELGAAS</sequence>
<evidence type="ECO:0000259" key="1">
    <source>
        <dbReference type="Pfam" id="PF12680"/>
    </source>
</evidence>
<protein>
    <recommendedName>
        <fullName evidence="1">SnoaL-like domain-containing protein</fullName>
    </recommendedName>
</protein>
<dbReference type="InterPro" id="IPR032710">
    <property type="entry name" value="NTF2-like_dom_sf"/>
</dbReference>
<organism evidence="2 3">
    <name type="scientific">Pacificimonas flava</name>
    <dbReference type="NCBI Taxonomy" id="1234595"/>
    <lineage>
        <taxon>Bacteria</taxon>
        <taxon>Pseudomonadati</taxon>
        <taxon>Pseudomonadota</taxon>
        <taxon>Alphaproteobacteria</taxon>
        <taxon>Sphingomonadales</taxon>
        <taxon>Sphingosinicellaceae</taxon>
        <taxon>Pacificimonas</taxon>
    </lineage>
</organism>
<name>A0A219B2D7_9SPHN</name>
<feature type="domain" description="SnoaL-like" evidence="1">
    <location>
        <begin position="9"/>
        <end position="102"/>
    </location>
</feature>
<accession>A0A219B2D7</accession>
<dbReference type="Proteomes" id="UP000198462">
    <property type="component" value="Unassembled WGS sequence"/>
</dbReference>
<dbReference type="CDD" id="cd00531">
    <property type="entry name" value="NTF2_like"/>
    <property type="match status" value="1"/>
</dbReference>
<evidence type="ECO:0000313" key="2">
    <source>
        <dbReference type="EMBL" id="OWV32491.1"/>
    </source>
</evidence>
<reference evidence="3" key="1">
    <citation type="submission" date="2017-05" db="EMBL/GenBank/DDBJ databases">
        <authorList>
            <person name="Lin X."/>
        </authorList>
    </citation>
    <scope>NUCLEOTIDE SEQUENCE [LARGE SCALE GENOMIC DNA]</scope>
    <source>
        <strain evidence="3">JLT2012</strain>
    </source>
</reference>
<dbReference type="SUPFAM" id="SSF54427">
    <property type="entry name" value="NTF2-like"/>
    <property type="match status" value="1"/>
</dbReference>
<gene>
    <name evidence="2" type="ORF">B5C34_02815</name>
</gene>
<keyword evidence="3" id="KW-1185">Reference proteome</keyword>
<dbReference type="AlphaFoldDB" id="A0A219B2D7"/>
<evidence type="ECO:0000313" key="3">
    <source>
        <dbReference type="Proteomes" id="UP000198462"/>
    </source>
</evidence>
<dbReference type="OrthoDB" id="333383at2"/>
<dbReference type="Gene3D" id="3.10.450.50">
    <property type="match status" value="1"/>
</dbReference>
<dbReference type="Pfam" id="PF12680">
    <property type="entry name" value="SnoaL_2"/>
    <property type="match status" value="1"/>
</dbReference>
<comment type="caution">
    <text evidence="2">The sequence shown here is derived from an EMBL/GenBank/DDBJ whole genome shotgun (WGS) entry which is preliminary data.</text>
</comment>
<dbReference type="RefSeq" id="WP_088711285.1">
    <property type="nucleotide sequence ID" value="NZ_NFZT01000001.1"/>
</dbReference>
<dbReference type="InterPro" id="IPR037401">
    <property type="entry name" value="SnoaL-like"/>
</dbReference>